<dbReference type="FunFam" id="2.30.170.20:FF:000001">
    <property type="entry name" value="probable ribosome biogenesis protein RLP24"/>
    <property type="match status" value="1"/>
</dbReference>
<proteinExistence type="inferred from homology"/>
<dbReference type="GO" id="GO:0042273">
    <property type="term" value="P:ribosomal large subunit biogenesis"/>
    <property type="evidence" value="ECO:0007669"/>
    <property type="project" value="TreeGrafter"/>
</dbReference>
<dbReference type="Pfam" id="PF01246">
    <property type="entry name" value="Ribosomal_L24e"/>
    <property type="match status" value="1"/>
</dbReference>
<dbReference type="InterPro" id="IPR011017">
    <property type="entry name" value="TRASH_dom"/>
</dbReference>
<dbReference type="InterPro" id="IPR000988">
    <property type="entry name" value="Ribosomal_eL24-rel_N"/>
</dbReference>
<keyword evidence="3" id="KW-0690">Ribosome biogenesis</keyword>
<feature type="domain" description="TRASH" evidence="6">
    <location>
        <begin position="6"/>
        <end position="44"/>
    </location>
</feature>
<evidence type="ECO:0000259" key="6">
    <source>
        <dbReference type="SMART" id="SM00746"/>
    </source>
</evidence>
<dbReference type="GO" id="GO:0003735">
    <property type="term" value="F:structural constituent of ribosome"/>
    <property type="evidence" value="ECO:0007669"/>
    <property type="project" value="InterPro"/>
</dbReference>
<evidence type="ECO:0000313" key="7">
    <source>
        <dbReference type="EMBL" id="CAE0378424.1"/>
    </source>
</evidence>
<dbReference type="GO" id="GO:0005730">
    <property type="term" value="C:nucleolus"/>
    <property type="evidence" value="ECO:0007669"/>
    <property type="project" value="TreeGrafter"/>
</dbReference>
<feature type="compositionally biased region" description="Basic residues" evidence="5">
    <location>
        <begin position="182"/>
        <end position="192"/>
    </location>
</feature>
<dbReference type="SUPFAM" id="SSF57716">
    <property type="entry name" value="Glucocorticoid receptor-like (DNA-binding domain)"/>
    <property type="match status" value="1"/>
</dbReference>
<dbReference type="EMBL" id="HBIK01007150">
    <property type="protein sequence ID" value="CAE0378424.1"/>
    <property type="molecule type" value="Transcribed_RNA"/>
</dbReference>
<dbReference type="AlphaFoldDB" id="A0A7S3NTS7"/>
<evidence type="ECO:0000256" key="4">
    <source>
        <dbReference type="ARBA" id="ARBA00023242"/>
    </source>
</evidence>
<accession>A0A7S3NTS7</accession>
<reference evidence="7" key="1">
    <citation type="submission" date="2021-01" db="EMBL/GenBank/DDBJ databases">
        <authorList>
            <person name="Corre E."/>
            <person name="Pelletier E."/>
            <person name="Niang G."/>
            <person name="Scheremetjew M."/>
            <person name="Finn R."/>
            <person name="Kale V."/>
            <person name="Holt S."/>
            <person name="Cochrane G."/>
            <person name="Meng A."/>
            <person name="Brown T."/>
            <person name="Cohen L."/>
        </authorList>
    </citation>
    <scope>NUCLEOTIDE SEQUENCE</scope>
    <source>
        <strain evidence="7">CT5</strain>
    </source>
</reference>
<dbReference type="PROSITE" id="PS01073">
    <property type="entry name" value="RIBOSOMAL_L24E"/>
    <property type="match status" value="1"/>
</dbReference>
<sequence length="198" mass="24123">MRIYKCYFCSSNIYPGHGMVFIRNDSKIFRFCRSKCNKLFKAKKNPRKLKWTKASRAARGKEMVNDPVLDFEKRRNEPVRYNRFTMIKTIQAMKRIDEIKVARQKRFWNKRMEKAKEHKINNIQRELEKHVDLITDETVKGHILEKLEEKREKQIDKNNRMRKKVDPEEEEEEQEIVEYVPYKKRKSHSKKKQSTEAQ</sequence>
<name>A0A7S3NTS7_EUPCR</name>
<feature type="region of interest" description="Disordered" evidence="5">
    <location>
        <begin position="151"/>
        <end position="198"/>
    </location>
</feature>
<evidence type="ECO:0000256" key="5">
    <source>
        <dbReference type="SAM" id="MobiDB-lite"/>
    </source>
</evidence>
<protein>
    <recommendedName>
        <fullName evidence="6">TRASH domain-containing protein</fullName>
    </recommendedName>
</protein>
<evidence type="ECO:0000256" key="2">
    <source>
        <dbReference type="ARBA" id="ARBA00005647"/>
    </source>
</evidence>
<dbReference type="InterPro" id="IPR056366">
    <property type="entry name" value="Ribosomal_eL24"/>
</dbReference>
<dbReference type="CDD" id="cd00472">
    <property type="entry name" value="Ribosomal_L24e_L24"/>
    <property type="match status" value="1"/>
</dbReference>
<keyword evidence="4" id="KW-0539">Nucleus</keyword>
<evidence type="ECO:0000256" key="1">
    <source>
        <dbReference type="ARBA" id="ARBA00004123"/>
    </source>
</evidence>
<dbReference type="PANTHER" id="PTHR10792">
    <property type="entry name" value="60S RIBOSOMAL PROTEIN L24"/>
    <property type="match status" value="1"/>
</dbReference>
<gene>
    <name evidence="7" type="ORF">ECRA1380_LOCUS3383</name>
</gene>
<organism evidence="7">
    <name type="scientific">Euplotes crassus</name>
    <dbReference type="NCBI Taxonomy" id="5936"/>
    <lineage>
        <taxon>Eukaryota</taxon>
        <taxon>Sar</taxon>
        <taxon>Alveolata</taxon>
        <taxon>Ciliophora</taxon>
        <taxon>Intramacronucleata</taxon>
        <taxon>Spirotrichea</taxon>
        <taxon>Hypotrichia</taxon>
        <taxon>Euplotida</taxon>
        <taxon>Euplotidae</taxon>
        <taxon>Moneuplotes</taxon>
    </lineage>
</organism>
<feature type="compositionally biased region" description="Acidic residues" evidence="5">
    <location>
        <begin position="167"/>
        <end position="176"/>
    </location>
</feature>
<dbReference type="Gene3D" id="2.30.170.20">
    <property type="entry name" value="Ribosomal protein L24e"/>
    <property type="match status" value="1"/>
</dbReference>
<dbReference type="PANTHER" id="PTHR10792:SF8">
    <property type="entry name" value="RIBOSOME BIOGENESIS PROTEIN RLP24-RELATED"/>
    <property type="match status" value="1"/>
</dbReference>
<evidence type="ECO:0000256" key="3">
    <source>
        <dbReference type="ARBA" id="ARBA00022517"/>
    </source>
</evidence>
<dbReference type="InterPro" id="IPR038630">
    <property type="entry name" value="L24e/L24_sf"/>
</dbReference>
<dbReference type="InterPro" id="IPR023442">
    <property type="entry name" value="Ribosomal_eL24_CS"/>
</dbReference>
<dbReference type="SMART" id="SM00746">
    <property type="entry name" value="TRASH"/>
    <property type="match status" value="1"/>
</dbReference>
<comment type="subcellular location">
    <subcellularLocation>
        <location evidence="1">Nucleus</location>
    </subcellularLocation>
</comment>
<comment type="similarity">
    <text evidence="2">Belongs to the eukaryotic ribosomal protein eL24 family.</text>
</comment>